<dbReference type="GO" id="GO:0015833">
    <property type="term" value="P:peptide transport"/>
    <property type="evidence" value="ECO:0007669"/>
    <property type="project" value="InterPro"/>
</dbReference>
<dbReference type="Proteomes" id="UP000199202">
    <property type="component" value="Unassembled WGS sequence"/>
</dbReference>
<dbReference type="SUPFAM" id="SSF52540">
    <property type="entry name" value="P-loop containing nucleoside triphosphate hydrolases"/>
    <property type="match status" value="1"/>
</dbReference>
<dbReference type="InterPro" id="IPR050319">
    <property type="entry name" value="ABC_transp_ATP-bind"/>
</dbReference>
<dbReference type="SMART" id="SM00382">
    <property type="entry name" value="AAA"/>
    <property type="match status" value="1"/>
</dbReference>
<dbReference type="InterPro" id="IPR013563">
    <property type="entry name" value="Oligopep_ABC_C"/>
</dbReference>
<comment type="similarity">
    <text evidence="1">Belongs to the ABC transporter superfamily.</text>
</comment>
<dbReference type="Pfam" id="PF00005">
    <property type="entry name" value="ABC_tran"/>
    <property type="match status" value="1"/>
</dbReference>
<dbReference type="InterPro" id="IPR003439">
    <property type="entry name" value="ABC_transporter-like_ATP-bd"/>
</dbReference>
<evidence type="ECO:0000313" key="7">
    <source>
        <dbReference type="Proteomes" id="UP000199202"/>
    </source>
</evidence>
<dbReference type="PROSITE" id="PS50893">
    <property type="entry name" value="ABC_TRANSPORTER_2"/>
    <property type="match status" value="1"/>
</dbReference>
<dbReference type="PANTHER" id="PTHR43776">
    <property type="entry name" value="TRANSPORT ATP-BINDING PROTEIN"/>
    <property type="match status" value="1"/>
</dbReference>
<evidence type="ECO:0000256" key="3">
    <source>
        <dbReference type="ARBA" id="ARBA00022741"/>
    </source>
</evidence>
<gene>
    <name evidence="6" type="ORF">SAMN05421869_13964</name>
</gene>
<dbReference type="GO" id="GO:0016887">
    <property type="term" value="F:ATP hydrolysis activity"/>
    <property type="evidence" value="ECO:0007669"/>
    <property type="project" value="InterPro"/>
</dbReference>
<dbReference type="InterPro" id="IPR003593">
    <property type="entry name" value="AAA+_ATPase"/>
</dbReference>
<keyword evidence="3" id="KW-0547">Nucleotide-binding</keyword>
<protein>
    <submittedName>
        <fullName evidence="6">Peptide/nickel transport system ATP-binding protein</fullName>
    </submittedName>
</protein>
<dbReference type="EMBL" id="FNDJ01000039">
    <property type="protein sequence ID" value="SDM26904.1"/>
    <property type="molecule type" value="Genomic_DNA"/>
</dbReference>
<dbReference type="InterPro" id="IPR017871">
    <property type="entry name" value="ABC_transporter-like_CS"/>
</dbReference>
<evidence type="ECO:0000256" key="1">
    <source>
        <dbReference type="ARBA" id="ARBA00005417"/>
    </source>
</evidence>
<dbReference type="PANTHER" id="PTHR43776:SF7">
    <property type="entry name" value="D,D-DIPEPTIDE TRANSPORT ATP-BINDING PROTEIN DDPF-RELATED"/>
    <property type="match status" value="1"/>
</dbReference>
<dbReference type="AlphaFoldDB" id="A0A1G9RUS5"/>
<proteinExistence type="inferred from homology"/>
<dbReference type="GO" id="GO:0005524">
    <property type="term" value="F:ATP binding"/>
    <property type="evidence" value="ECO:0007669"/>
    <property type="project" value="UniProtKB-KW"/>
</dbReference>
<name>A0A1G9RUS5_9ACTN</name>
<sequence length="300" mass="32233">MILRAERVTLGYGRRPVVHEVTLDITEGGVGLIGESGSGKTTLARAFLGLLTPMSGNIWYGDQTLKKADLRKFRKDVQPVFQAEALDPRMRIGTSIAEALPRGSRPGAKQRVAELLEQVGLDPGLAARRPHQLSGGQRQRVVIARALAVDPRLLILDEPTSALDVTVQARILDLLASLDAERLLITHNLAVVERLCRTSHVLFAGRVVESGPTRDLLANPAHPYTRALRDAVPRLGGPPPEATGRAEAVPAGTGCPFRLRCPLAVPECERAPEPRDVESRQVACHRAEDVLAGASGGPVT</sequence>
<evidence type="ECO:0000259" key="5">
    <source>
        <dbReference type="PROSITE" id="PS50893"/>
    </source>
</evidence>
<feature type="domain" description="ABC transporter" evidence="5">
    <location>
        <begin position="3"/>
        <end position="229"/>
    </location>
</feature>
<dbReference type="InterPro" id="IPR027417">
    <property type="entry name" value="P-loop_NTPase"/>
</dbReference>
<dbReference type="OrthoDB" id="8481147at2"/>
<dbReference type="CDD" id="cd03257">
    <property type="entry name" value="ABC_NikE_OppD_transporters"/>
    <property type="match status" value="1"/>
</dbReference>
<dbReference type="NCBIfam" id="TIGR01727">
    <property type="entry name" value="oligo_HPY"/>
    <property type="match status" value="1"/>
</dbReference>
<keyword evidence="4 6" id="KW-0067">ATP-binding</keyword>
<dbReference type="RefSeq" id="WP_090946440.1">
    <property type="nucleotide sequence ID" value="NZ_FNDJ01000039.1"/>
</dbReference>
<accession>A0A1G9RUS5</accession>
<dbReference type="PROSITE" id="PS00211">
    <property type="entry name" value="ABC_TRANSPORTER_1"/>
    <property type="match status" value="1"/>
</dbReference>
<reference evidence="6 7" key="1">
    <citation type="submission" date="2016-10" db="EMBL/GenBank/DDBJ databases">
        <authorList>
            <person name="de Groot N.N."/>
        </authorList>
    </citation>
    <scope>NUCLEOTIDE SEQUENCE [LARGE SCALE GENOMIC DNA]</scope>
    <source>
        <strain evidence="6 7">CGMCC 4.6533</strain>
    </source>
</reference>
<organism evidence="6 7">
    <name type="scientific">Nonomuraea jiangxiensis</name>
    <dbReference type="NCBI Taxonomy" id="633440"/>
    <lineage>
        <taxon>Bacteria</taxon>
        <taxon>Bacillati</taxon>
        <taxon>Actinomycetota</taxon>
        <taxon>Actinomycetes</taxon>
        <taxon>Streptosporangiales</taxon>
        <taxon>Streptosporangiaceae</taxon>
        <taxon>Nonomuraea</taxon>
    </lineage>
</organism>
<dbReference type="STRING" id="633440.SAMN05421869_13964"/>
<dbReference type="GO" id="GO:0055085">
    <property type="term" value="P:transmembrane transport"/>
    <property type="evidence" value="ECO:0007669"/>
    <property type="project" value="UniProtKB-ARBA"/>
</dbReference>
<keyword evidence="7" id="KW-1185">Reference proteome</keyword>
<dbReference type="Pfam" id="PF08352">
    <property type="entry name" value="oligo_HPY"/>
    <property type="match status" value="1"/>
</dbReference>
<keyword evidence="2" id="KW-0813">Transport</keyword>
<evidence type="ECO:0000256" key="4">
    <source>
        <dbReference type="ARBA" id="ARBA00022840"/>
    </source>
</evidence>
<evidence type="ECO:0000256" key="2">
    <source>
        <dbReference type="ARBA" id="ARBA00022448"/>
    </source>
</evidence>
<dbReference type="Gene3D" id="3.40.50.300">
    <property type="entry name" value="P-loop containing nucleotide triphosphate hydrolases"/>
    <property type="match status" value="1"/>
</dbReference>
<evidence type="ECO:0000313" key="6">
    <source>
        <dbReference type="EMBL" id="SDM26904.1"/>
    </source>
</evidence>